<comment type="caution">
    <text evidence="2">The sequence shown here is derived from an EMBL/GenBank/DDBJ whole genome shotgun (WGS) entry which is preliminary data.</text>
</comment>
<dbReference type="EMBL" id="ANOH01000319">
    <property type="protein sequence ID" value="EMI53901.1"/>
    <property type="molecule type" value="Genomic_DNA"/>
</dbReference>
<feature type="compositionally biased region" description="Acidic residues" evidence="1">
    <location>
        <begin position="43"/>
        <end position="54"/>
    </location>
</feature>
<feature type="compositionally biased region" description="Low complexity" evidence="1">
    <location>
        <begin position="127"/>
        <end position="147"/>
    </location>
</feature>
<dbReference type="PATRIC" id="fig|1263870.3.peg.4914"/>
<name>M5U7Q2_9BACT</name>
<accession>M5U7Q2</accession>
<organism evidence="2 3">
    <name type="scientific">Rhodopirellula sallentina SM41</name>
    <dbReference type="NCBI Taxonomy" id="1263870"/>
    <lineage>
        <taxon>Bacteria</taxon>
        <taxon>Pseudomonadati</taxon>
        <taxon>Planctomycetota</taxon>
        <taxon>Planctomycetia</taxon>
        <taxon>Pirellulales</taxon>
        <taxon>Pirellulaceae</taxon>
        <taxon>Rhodopirellula</taxon>
    </lineage>
</organism>
<feature type="region of interest" description="Disordered" evidence="1">
    <location>
        <begin position="301"/>
        <end position="386"/>
    </location>
</feature>
<feature type="region of interest" description="Disordered" evidence="1">
    <location>
        <begin position="1"/>
        <end position="160"/>
    </location>
</feature>
<protein>
    <submittedName>
        <fullName evidence="2">Uncharacterized protein</fullName>
    </submittedName>
</protein>
<evidence type="ECO:0000313" key="3">
    <source>
        <dbReference type="Proteomes" id="UP000011885"/>
    </source>
</evidence>
<sequence length="433" mass="45491">MTQDDFDASASDSPIDPAQTDAAAPSEASATPATTHPRFDASEVYEDVPDEDETAVATADASDADTAAMSDSSSPEASSSESLASDSLASDSLASDSLASDSLASDSLASDSSTADEYEDVTDGPVAAAATAELTASDDPTAAIDDSPASDDPEAGFKPAGSDEELVELQQPFVGQWNSLVSTTNWEKGRIISEWREALIEAGAPVTDYSDEAWASRVGGVTSPHVGRLRRVHDRFGDQAKTYPTLYWSHFLAALDWDDAALWLQGAVEEKWSVSIMREQRWKANGAVESDRPTGSQVIEVDVDEDTPDIGTAPAQGGGSTRDYDGDTDGVASGPAYEAPDFGDESELAALPEGNNMNDANQTEGGGGVGVADEPAPSPMQPFAGLPELPDDLADVIESLKLSILRHKSAGFEEVEADVIRRYLDAVKMLIES</sequence>
<evidence type="ECO:0000256" key="1">
    <source>
        <dbReference type="SAM" id="MobiDB-lite"/>
    </source>
</evidence>
<keyword evidence="3" id="KW-1185">Reference proteome</keyword>
<gene>
    <name evidence="2" type="ORF">RSSM_04648</name>
</gene>
<dbReference type="RefSeq" id="WP_008683667.1">
    <property type="nucleotide sequence ID" value="NZ_ANOH01000319.1"/>
</dbReference>
<proteinExistence type="predicted"/>
<feature type="compositionally biased region" description="Low complexity" evidence="1">
    <location>
        <begin position="55"/>
        <end position="113"/>
    </location>
</feature>
<dbReference type="AlphaFoldDB" id="M5U7Q2"/>
<dbReference type="Proteomes" id="UP000011885">
    <property type="component" value="Unassembled WGS sequence"/>
</dbReference>
<reference evidence="2 3" key="1">
    <citation type="journal article" date="2013" name="Mar. Genomics">
        <title>Expression of sulfatases in Rhodopirellula baltica and the diversity of sulfatases in the genus Rhodopirellula.</title>
        <authorList>
            <person name="Wegner C.E."/>
            <person name="Richter-Heitmann T."/>
            <person name="Klindworth A."/>
            <person name="Klockow C."/>
            <person name="Richter M."/>
            <person name="Achstetter T."/>
            <person name="Glockner F.O."/>
            <person name="Harder J."/>
        </authorList>
    </citation>
    <scope>NUCLEOTIDE SEQUENCE [LARGE SCALE GENOMIC DNA]</scope>
    <source>
        <strain evidence="2 3">SM41</strain>
    </source>
</reference>
<feature type="compositionally biased region" description="Low complexity" evidence="1">
    <location>
        <begin position="17"/>
        <end position="36"/>
    </location>
</feature>
<evidence type="ECO:0000313" key="2">
    <source>
        <dbReference type="EMBL" id="EMI53901.1"/>
    </source>
</evidence>
<dbReference type="OrthoDB" id="264328at2"/>